<comment type="cofactor">
    <cofactor evidence="1">
        <name>Mg(2+)</name>
        <dbReference type="ChEBI" id="CHEBI:18420"/>
    </cofactor>
</comment>
<protein>
    <submittedName>
        <fullName evidence="4">DUF4743 domain-containing protein</fullName>
    </submittedName>
</protein>
<dbReference type="EMBL" id="JAUEDK010000010">
    <property type="protein sequence ID" value="MDN0074859.1"/>
    <property type="molecule type" value="Genomic_DNA"/>
</dbReference>
<organism evidence="4 5">
    <name type="scientific">Crenobacter oryzisoli</name>
    <dbReference type="NCBI Taxonomy" id="3056844"/>
    <lineage>
        <taxon>Bacteria</taxon>
        <taxon>Pseudomonadati</taxon>
        <taxon>Pseudomonadota</taxon>
        <taxon>Betaproteobacteria</taxon>
        <taxon>Neisseriales</taxon>
        <taxon>Neisseriaceae</taxon>
        <taxon>Crenobacter</taxon>
    </lineage>
</organism>
<name>A0ABT7XMR2_9NEIS</name>
<keyword evidence="5" id="KW-1185">Reference proteome</keyword>
<dbReference type="Pfam" id="PF15916">
    <property type="entry name" value="DUF4743"/>
    <property type="match status" value="1"/>
</dbReference>
<evidence type="ECO:0000259" key="3">
    <source>
        <dbReference type="PROSITE" id="PS51462"/>
    </source>
</evidence>
<dbReference type="SUPFAM" id="SSF55811">
    <property type="entry name" value="Nudix"/>
    <property type="match status" value="1"/>
</dbReference>
<dbReference type="Proteomes" id="UP001168540">
    <property type="component" value="Unassembled WGS sequence"/>
</dbReference>
<dbReference type="CDD" id="cd03676">
    <property type="entry name" value="NUDIX_Tnr3_like"/>
    <property type="match status" value="1"/>
</dbReference>
<dbReference type="InterPro" id="IPR015797">
    <property type="entry name" value="NUDIX_hydrolase-like_dom_sf"/>
</dbReference>
<keyword evidence="2" id="KW-0378">Hydrolase</keyword>
<comment type="caution">
    <text evidence="4">The sequence shown here is derived from an EMBL/GenBank/DDBJ whole genome shotgun (WGS) entry which is preliminary data.</text>
</comment>
<proteinExistence type="predicted"/>
<dbReference type="RefSeq" id="WP_289829442.1">
    <property type="nucleotide sequence ID" value="NZ_JAUEDK010000010.1"/>
</dbReference>
<dbReference type="PROSITE" id="PS51462">
    <property type="entry name" value="NUDIX"/>
    <property type="match status" value="1"/>
</dbReference>
<evidence type="ECO:0000256" key="1">
    <source>
        <dbReference type="ARBA" id="ARBA00001946"/>
    </source>
</evidence>
<evidence type="ECO:0000256" key="2">
    <source>
        <dbReference type="ARBA" id="ARBA00022801"/>
    </source>
</evidence>
<evidence type="ECO:0000313" key="4">
    <source>
        <dbReference type="EMBL" id="MDN0074859.1"/>
    </source>
</evidence>
<evidence type="ECO:0000313" key="5">
    <source>
        <dbReference type="Proteomes" id="UP001168540"/>
    </source>
</evidence>
<dbReference type="InterPro" id="IPR020084">
    <property type="entry name" value="NUDIX_hydrolase_CS"/>
</dbReference>
<reference evidence="4" key="1">
    <citation type="submission" date="2023-06" db="EMBL/GenBank/DDBJ databases">
        <authorList>
            <person name="Zhang S."/>
        </authorList>
    </citation>
    <scope>NUCLEOTIDE SEQUENCE</scope>
    <source>
        <strain evidence="4">SG2303</strain>
    </source>
</reference>
<dbReference type="InterPro" id="IPR031804">
    <property type="entry name" value="DUF4743"/>
</dbReference>
<dbReference type="Pfam" id="PF00293">
    <property type="entry name" value="NUDIX"/>
    <property type="match status" value="1"/>
</dbReference>
<dbReference type="PROSITE" id="PS00893">
    <property type="entry name" value="NUDIX_BOX"/>
    <property type="match status" value="1"/>
</dbReference>
<dbReference type="InterPro" id="IPR000086">
    <property type="entry name" value="NUDIX_hydrolase_dom"/>
</dbReference>
<dbReference type="Gene3D" id="3.90.79.10">
    <property type="entry name" value="Nucleoside Triphosphate Pyrophosphohydrolase"/>
    <property type="match status" value="1"/>
</dbReference>
<gene>
    <name evidence="4" type="ORF">QU481_08125</name>
</gene>
<sequence length="293" mass="32451">MPQLDRVLDYLSRITQFDRTAFTPLTIAGERVGCVNALWKERLLGSETTLFSDSPNGLICQAGGDYAALSSTLDAEARRWHEAGWLNGWRNENFTAFRPDGAQLFELERAAFRPLGLTSRAVHLNGLVRDADGSVRMWVARRSPHKAVDPNRMDNLMGGGIAAGESIEVALEREGWEEAGIPADKLELLPQTALLLAERPVQRGLHREWLYAFDLWLNPGEIPCNQDGEVAEHTLMTLAEVEQLLVDERFMIDAALVASDCLARLGYWGADNARVEAVLAAIRHPVGTTVHGR</sequence>
<accession>A0ABT7XMR2</accession>
<feature type="domain" description="Nudix hydrolase" evidence="3">
    <location>
        <begin position="114"/>
        <end position="258"/>
    </location>
</feature>